<feature type="transmembrane region" description="Helical" evidence="6">
    <location>
        <begin position="285"/>
        <end position="307"/>
    </location>
</feature>
<evidence type="ECO:0000256" key="6">
    <source>
        <dbReference type="SAM" id="Phobius"/>
    </source>
</evidence>
<feature type="domain" description="ABC3 transporter permease C-terminal" evidence="7">
    <location>
        <begin position="679"/>
        <end position="791"/>
    </location>
</feature>
<keyword evidence="2" id="KW-1003">Cell membrane</keyword>
<evidence type="ECO:0000256" key="2">
    <source>
        <dbReference type="ARBA" id="ARBA00022475"/>
    </source>
</evidence>
<dbReference type="GO" id="GO:0022857">
    <property type="term" value="F:transmembrane transporter activity"/>
    <property type="evidence" value="ECO:0007669"/>
    <property type="project" value="TreeGrafter"/>
</dbReference>
<feature type="transmembrane region" description="Helical" evidence="6">
    <location>
        <begin position="20"/>
        <end position="42"/>
    </location>
</feature>
<dbReference type="PANTHER" id="PTHR30572">
    <property type="entry name" value="MEMBRANE COMPONENT OF TRANSPORTER-RELATED"/>
    <property type="match status" value="1"/>
</dbReference>
<feature type="transmembrane region" description="Helical" evidence="6">
    <location>
        <begin position="336"/>
        <end position="354"/>
    </location>
</feature>
<comment type="caution">
    <text evidence="8">The sequence shown here is derived from an EMBL/GenBank/DDBJ whole genome shotgun (WGS) entry which is preliminary data.</text>
</comment>
<feature type="transmembrane region" description="Helical" evidence="6">
    <location>
        <begin position="421"/>
        <end position="445"/>
    </location>
</feature>
<feature type="transmembrane region" description="Helical" evidence="6">
    <location>
        <begin position="374"/>
        <end position="400"/>
    </location>
</feature>
<dbReference type="AlphaFoldDB" id="A0A928YR80"/>
<reference evidence="8" key="1">
    <citation type="submission" date="2018-02" db="EMBL/GenBank/DDBJ databases">
        <authorList>
            <person name="Vasarhelyi B.M."/>
            <person name="Deshmukh S."/>
            <person name="Balint B."/>
            <person name="Kukolya J."/>
        </authorList>
    </citation>
    <scope>NUCLEOTIDE SEQUENCE</scope>
    <source>
        <strain evidence="8">KB22</strain>
    </source>
</reference>
<dbReference type="Proteomes" id="UP000616201">
    <property type="component" value="Unassembled WGS sequence"/>
</dbReference>
<dbReference type="RefSeq" id="WP_196936884.1">
    <property type="nucleotide sequence ID" value="NZ_MU158698.1"/>
</dbReference>
<accession>A0A928YR80</accession>
<feature type="transmembrane region" description="Helical" evidence="6">
    <location>
        <begin position="728"/>
        <end position="747"/>
    </location>
</feature>
<feature type="transmembrane region" description="Helical" evidence="6">
    <location>
        <begin position="762"/>
        <end position="781"/>
    </location>
</feature>
<keyword evidence="9" id="KW-1185">Reference proteome</keyword>
<evidence type="ECO:0000256" key="3">
    <source>
        <dbReference type="ARBA" id="ARBA00022692"/>
    </source>
</evidence>
<keyword evidence="3 6" id="KW-0812">Transmembrane</keyword>
<evidence type="ECO:0000256" key="4">
    <source>
        <dbReference type="ARBA" id="ARBA00022989"/>
    </source>
</evidence>
<feature type="transmembrane region" description="Helical" evidence="6">
    <location>
        <begin position="676"/>
        <end position="700"/>
    </location>
</feature>
<dbReference type="InterPro" id="IPR050250">
    <property type="entry name" value="Macrolide_Exporter_MacB"/>
</dbReference>
<dbReference type="PANTHER" id="PTHR30572:SF18">
    <property type="entry name" value="ABC-TYPE MACROLIDE FAMILY EXPORT SYSTEM PERMEASE COMPONENT 2"/>
    <property type="match status" value="1"/>
</dbReference>
<proteinExistence type="predicted"/>
<dbReference type="GO" id="GO:0005886">
    <property type="term" value="C:plasma membrane"/>
    <property type="evidence" value="ECO:0007669"/>
    <property type="project" value="UniProtKB-SubCell"/>
</dbReference>
<keyword evidence="4 6" id="KW-1133">Transmembrane helix</keyword>
<comment type="subcellular location">
    <subcellularLocation>
        <location evidence="1">Cell membrane</location>
        <topology evidence="1">Multi-pass membrane protein</topology>
    </subcellularLocation>
</comment>
<sequence>MLKNWFKIFLYNTRHNLLYFLLTVFGLGIGISAVVLSSLYWIEEHQYDQWNPYKDEIYEVVGGGGGITVQAPLGPALKDHFGDRLDYSYWENDQQLDLLFADDRRLDNENGIRVQTNFFDFFPFEIIEGSVQDFINNPNAIALEQQEASKLFKDKPAINKIIANKDTITSVVKLVYKLPKYTTLSPSSIRLGMDNVLAEKSSEWNWSTYGLLLKSDVLSKSEMLNEIEALETKNTYAIYAKDEGLTLEEYLEKNSPAKYDLNKLSTLRLEAKITGFHLGHANYKFLVVNVAVSLLILLVSIMNYINLTTAQQIKRIKEMGIRLSNGADRKSISAQFIFESFLVISCVFLIGLTISELSLPAYNDLLTKNLSLNIFSSFKLLVPLFLSVFIISGILPSIYFAKYSLLNALKGQVSSSKKNSWFRKSILTVQFAISFLFVICGYIIYQQVDYMITKDLGFSGAQVIDVKYKVASNKDKYQFYESFKNDLLKTPGVLDVNISTMNIGSGIYISTSGKYGEKDIAVSNLATDFAIDKLLDFKILEGRGLDAKITSDSVENVLVNEAFVKKANDSTILNKTFVWNGDQQFKIVGVVKDFYVSGLERKVSPILISHVKTIAWMGNFVNTIHIKISEDDMEKTISSIEEFWKSRVDKTYPFDYEFVDKKFAKTYGDFVKQRNLFATLSLVVVCIALFGLFALASFTIERRYKEISIRKVLGAEAPSLLRSLSKEYILMCIIGFLLAIIPAYYFMQDWLNNFAYRIDMPINAFVISFVTLLILTLSVVLSKAYRATKINALTYLKYE</sequence>
<dbReference type="EMBL" id="PRDK01000009">
    <property type="protein sequence ID" value="MBE8715031.1"/>
    <property type="molecule type" value="Genomic_DNA"/>
</dbReference>
<evidence type="ECO:0000256" key="1">
    <source>
        <dbReference type="ARBA" id="ARBA00004651"/>
    </source>
</evidence>
<evidence type="ECO:0000313" key="8">
    <source>
        <dbReference type="EMBL" id="MBE8715031.1"/>
    </source>
</evidence>
<evidence type="ECO:0000259" key="7">
    <source>
        <dbReference type="Pfam" id="PF02687"/>
    </source>
</evidence>
<protein>
    <submittedName>
        <fullName evidence="8">ABC transporter permease</fullName>
    </submittedName>
</protein>
<dbReference type="InterPro" id="IPR003838">
    <property type="entry name" value="ABC3_permease_C"/>
</dbReference>
<organism evidence="8 9">
    <name type="scientific">Sphingobacterium hungaricum</name>
    <dbReference type="NCBI Taxonomy" id="2082723"/>
    <lineage>
        <taxon>Bacteria</taxon>
        <taxon>Pseudomonadati</taxon>
        <taxon>Bacteroidota</taxon>
        <taxon>Sphingobacteriia</taxon>
        <taxon>Sphingobacteriales</taxon>
        <taxon>Sphingobacteriaceae</taxon>
        <taxon>Sphingobacterium</taxon>
    </lineage>
</organism>
<gene>
    <name evidence="8" type="ORF">C4F49_15205</name>
</gene>
<evidence type="ECO:0000256" key="5">
    <source>
        <dbReference type="ARBA" id="ARBA00023136"/>
    </source>
</evidence>
<keyword evidence="5 6" id="KW-0472">Membrane</keyword>
<dbReference type="Pfam" id="PF02687">
    <property type="entry name" value="FtsX"/>
    <property type="match status" value="2"/>
</dbReference>
<name>A0A928YR80_9SPHI</name>
<evidence type="ECO:0000313" key="9">
    <source>
        <dbReference type="Proteomes" id="UP000616201"/>
    </source>
</evidence>
<feature type="domain" description="ABC3 transporter permease C-terminal" evidence="7">
    <location>
        <begin position="291"/>
        <end position="404"/>
    </location>
</feature>